<proteinExistence type="predicted"/>
<dbReference type="PANTHER" id="PTHR43156">
    <property type="entry name" value="STAGE II SPORULATION PROTEIN E-RELATED"/>
    <property type="match status" value="1"/>
</dbReference>
<dbReference type="Pfam" id="PF07228">
    <property type="entry name" value="SpoIIE"/>
    <property type="match status" value="1"/>
</dbReference>
<evidence type="ECO:0000313" key="5">
    <source>
        <dbReference type="Proteomes" id="UP000199361"/>
    </source>
</evidence>
<dbReference type="GO" id="GO:0016791">
    <property type="term" value="F:phosphatase activity"/>
    <property type="evidence" value="ECO:0007669"/>
    <property type="project" value="TreeGrafter"/>
</dbReference>
<keyword evidence="2" id="KW-1133">Transmembrane helix</keyword>
<accession>A0A1I0LXZ3</accession>
<feature type="domain" description="PPM-type phosphatase" evidence="3">
    <location>
        <begin position="150"/>
        <end position="363"/>
    </location>
</feature>
<evidence type="ECO:0000256" key="2">
    <source>
        <dbReference type="SAM" id="Phobius"/>
    </source>
</evidence>
<keyword evidence="1" id="KW-0378">Hydrolase</keyword>
<dbReference type="Proteomes" id="UP000199361">
    <property type="component" value="Unassembled WGS sequence"/>
</dbReference>
<keyword evidence="2" id="KW-0472">Membrane</keyword>
<dbReference type="SMART" id="SM00331">
    <property type="entry name" value="PP2C_SIG"/>
    <property type="match status" value="1"/>
</dbReference>
<sequence>MQRYCTATYMGGVHGVRGRWMSAQGALRWLPFGVMAAVAVTDVLAGPSLGFLPLLTLGPSFASVSGGVQRTAMVGLVALALCIPLAAYNGLLLRWQNNLTIVTIVGVTGVGMLAGHLRLRRERELADVRLVAEAAQRVLLRPVPRRAADLQVALSYTSAAAEARIGGDLYEVVTTPHGVRLLIGDVQGKGLEAVETAAWVLGAFREAAYDEPELEEVSARLEASLARHLGGEKFVTAILAEVHDGEILLLNHGHPPPLHLGADGRAAAVEPADAGLPLGLGPLASGRPKAHQVSFRGGDRILLFTDGVIEARDDGGAFYPLSERVHLLRSDDPQDALDALRADLVRHTGGPLPDDAAMLLLHRQT</sequence>
<name>A0A1I0LXZ3_9ACTN</name>
<dbReference type="PANTHER" id="PTHR43156:SF2">
    <property type="entry name" value="STAGE II SPORULATION PROTEIN E"/>
    <property type="match status" value="1"/>
</dbReference>
<dbReference type="STRING" id="568860.SAMN05421811_13127"/>
<keyword evidence="5" id="KW-1185">Reference proteome</keyword>
<evidence type="ECO:0000256" key="1">
    <source>
        <dbReference type="ARBA" id="ARBA00022801"/>
    </source>
</evidence>
<protein>
    <submittedName>
        <fullName evidence="4">Serine phosphatase RsbU, regulator of sigma subunit</fullName>
    </submittedName>
</protein>
<dbReference type="SUPFAM" id="SSF81606">
    <property type="entry name" value="PP2C-like"/>
    <property type="match status" value="1"/>
</dbReference>
<feature type="transmembrane region" description="Helical" evidence="2">
    <location>
        <begin position="73"/>
        <end position="93"/>
    </location>
</feature>
<reference evidence="4 5" key="1">
    <citation type="submission" date="2016-10" db="EMBL/GenBank/DDBJ databases">
        <authorList>
            <person name="de Groot N.N."/>
        </authorList>
    </citation>
    <scope>NUCLEOTIDE SEQUENCE [LARGE SCALE GENOMIC DNA]</scope>
    <source>
        <strain evidence="4 5">CGMCC 4.5598</strain>
    </source>
</reference>
<keyword evidence="2" id="KW-0812">Transmembrane</keyword>
<dbReference type="EMBL" id="FOHX01000031">
    <property type="protein sequence ID" value="SEU47756.1"/>
    <property type="molecule type" value="Genomic_DNA"/>
</dbReference>
<organism evidence="4 5">
    <name type="scientific">Nonomuraea wenchangensis</name>
    <dbReference type="NCBI Taxonomy" id="568860"/>
    <lineage>
        <taxon>Bacteria</taxon>
        <taxon>Bacillati</taxon>
        <taxon>Actinomycetota</taxon>
        <taxon>Actinomycetes</taxon>
        <taxon>Streptosporangiales</taxon>
        <taxon>Streptosporangiaceae</taxon>
        <taxon>Nonomuraea</taxon>
    </lineage>
</organism>
<dbReference type="Gene3D" id="3.60.40.10">
    <property type="entry name" value="PPM-type phosphatase domain"/>
    <property type="match status" value="1"/>
</dbReference>
<gene>
    <name evidence="4" type="ORF">SAMN05421811_13127</name>
</gene>
<dbReference type="InterPro" id="IPR001932">
    <property type="entry name" value="PPM-type_phosphatase-like_dom"/>
</dbReference>
<evidence type="ECO:0000259" key="3">
    <source>
        <dbReference type="SMART" id="SM00331"/>
    </source>
</evidence>
<dbReference type="FunFam" id="3.60.40.10:FF:000058">
    <property type="entry name" value="Stage II sporulation protein E"/>
    <property type="match status" value="1"/>
</dbReference>
<feature type="transmembrane region" description="Helical" evidence="2">
    <location>
        <begin position="99"/>
        <end position="119"/>
    </location>
</feature>
<evidence type="ECO:0000313" key="4">
    <source>
        <dbReference type="EMBL" id="SEU47756.1"/>
    </source>
</evidence>
<dbReference type="InterPro" id="IPR052016">
    <property type="entry name" value="Bact_Sigma-Reg"/>
</dbReference>
<feature type="transmembrane region" description="Helical" evidence="2">
    <location>
        <begin position="29"/>
        <end position="52"/>
    </location>
</feature>
<dbReference type="AlphaFoldDB" id="A0A1I0LXZ3"/>
<dbReference type="InterPro" id="IPR036457">
    <property type="entry name" value="PPM-type-like_dom_sf"/>
</dbReference>